<dbReference type="EMBL" id="KQ964248">
    <property type="protein sequence ID" value="KXJ93404.1"/>
    <property type="molecule type" value="Genomic_DNA"/>
</dbReference>
<dbReference type="GO" id="GO:0016616">
    <property type="term" value="F:oxidoreductase activity, acting on the CH-OH group of donors, NAD or NADP as acceptor"/>
    <property type="evidence" value="ECO:0007669"/>
    <property type="project" value="TreeGrafter"/>
</dbReference>
<dbReference type="PROSITE" id="PS00061">
    <property type="entry name" value="ADH_SHORT"/>
    <property type="match status" value="1"/>
</dbReference>
<dbReference type="InterPro" id="IPR020904">
    <property type="entry name" value="Sc_DH/Rdtase_CS"/>
</dbReference>
<evidence type="ECO:0008006" key="7">
    <source>
        <dbReference type="Google" id="ProtNLM"/>
    </source>
</evidence>
<keyword evidence="3" id="KW-0560">Oxidoreductase</keyword>
<dbReference type="Gene3D" id="3.40.50.720">
    <property type="entry name" value="NAD(P)-binding Rossmann-like Domain"/>
    <property type="match status" value="1"/>
</dbReference>
<proteinExistence type="inferred from homology"/>
<evidence type="ECO:0000256" key="3">
    <source>
        <dbReference type="ARBA" id="ARBA00023002"/>
    </source>
</evidence>
<organism evidence="5 6">
    <name type="scientific">Microdochium bolleyi</name>
    <dbReference type="NCBI Taxonomy" id="196109"/>
    <lineage>
        <taxon>Eukaryota</taxon>
        <taxon>Fungi</taxon>
        <taxon>Dikarya</taxon>
        <taxon>Ascomycota</taxon>
        <taxon>Pezizomycotina</taxon>
        <taxon>Sordariomycetes</taxon>
        <taxon>Xylariomycetidae</taxon>
        <taxon>Xylariales</taxon>
        <taxon>Microdochiaceae</taxon>
        <taxon>Microdochium</taxon>
    </lineage>
</organism>
<dbReference type="Pfam" id="PF00106">
    <property type="entry name" value="adh_short"/>
    <property type="match status" value="1"/>
</dbReference>
<dbReference type="InParanoid" id="A0A136J8D5"/>
<feature type="region of interest" description="Disordered" evidence="4">
    <location>
        <begin position="1"/>
        <end position="38"/>
    </location>
</feature>
<dbReference type="STRING" id="196109.A0A136J8D5"/>
<dbReference type="SUPFAM" id="SSF51735">
    <property type="entry name" value="NAD(P)-binding Rossmann-fold domains"/>
    <property type="match status" value="1"/>
</dbReference>
<protein>
    <recommendedName>
        <fullName evidence="7">NAD(P)-binding protein</fullName>
    </recommendedName>
</protein>
<evidence type="ECO:0000256" key="2">
    <source>
        <dbReference type="ARBA" id="ARBA00022857"/>
    </source>
</evidence>
<evidence type="ECO:0000256" key="1">
    <source>
        <dbReference type="ARBA" id="ARBA00006484"/>
    </source>
</evidence>
<keyword evidence="2" id="KW-0521">NADP</keyword>
<dbReference type="AlphaFoldDB" id="A0A136J8D5"/>
<evidence type="ECO:0000256" key="4">
    <source>
        <dbReference type="SAM" id="MobiDB-lite"/>
    </source>
</evidence>
<dbReference type="PANTHER" id="PTHR44229:SF4">
    <property type="entry name" value="15-HYDROXYPROSTAGLANDIN DEHYDROGENASE [NAD(+)]"/>
    <property type="match status" value="1"/>
</dbReference>
<keyword evidence="6" id="KW-1185">Reference proteome</keyword>
<evidence type="ECO:0000313" key="5">
    <source>
        <dbReference type="EMBL" id="KXJ93404.1"/>
    </source>
</evidence>
<dbReference type="PRINTS" id="PR00081">
    <property type="entry name" value="GDHRDH"/>
</dbReference>
<gene>
    <name evidence="5" type="ORF">Micbo1qcDRAFT_194592</name>
</gene>
<dbReference type="InterPro" id="IPR036291">
    <property type="entry name" value="NAD(P)-bd_dom_sf"/>
</dbReference>
<name>A0A136J8D5_9PEZI</name>
<dbReference type="InterPro" id="IPR002347">
    <property type="entry name" value="SDR_fam"/>
</dbReference>
<dbReference type="OrthoDB" id="37659at2759"/>
<accession>A0A136J8D5</accession>
<sequence length="394" mass="41526">MSFFPGRSRSDIQRPAVPHFPGAGVGGDGKGHPLDPDPGVITHRLTPGRGFVLACDSHGGDISLRENKNSSAAMVSDRRTAVITGGASGMGLAVAHALTRSGGWDVTIIDLDAAAGARAAETITDTATTQSSYTSSAMFQQADITEYAALAAAFEATFARTGRLDFVYANAGIAERGNFYGTHDTAGAAPPPPPDLLVSKINLDAVYTTTYLAQHYFRQTPQAALTQGPGSSSSTDQSIVMTASSGGIYPSGFCPLYTGAKHGVVGFMRAIAPSFYKNDKIRVNAVCPGPLRTGLLTKEAWDQFPQELLTDTDKVAAVVLMLIEGRDGAPISETRIDGDRGVDGGGTDQDALLWGNAVEISGQRHYYRDAPGYSDDIMERNMIQCDPTVGSLRT</sequence>
<reference evidence="6" key="1">
    <citation type="submission" date="2016-02" db="EMBL/GenBank/DDBJ databases">
        <title>Draft genome sequence of Microdochium bolleyi, a fungal endophyte of beachgrass.</title>
        <authorList>
            <consortium name="DOE Joint Genome Institute"/>
            <person name="David A.S."/>
            <person name="May G."/>
            <person name="Haridas S."/>
            <person name="Lim J."/>
            <person name="Wang M."/>
            <person name="Labutti K."/>
            <person name="Lipzen A."/>
            <person name="Barry K."/>
            <person name="Grigoriev I.V."/>
        </authorList>
    </citation>
    <scope>NUCLEOTIDE SEQUENCE [LARGE SCALE GENOMIC DNA]</scope>
    <source>
        <strain evidence="6">J235TASD1</strain>
    </source>
</reference>
<comment type="similarity">
    <text evidence="1">Belongs to the short-chain dehydrogenases/reductases (SDR) family.</text>
</comment>
<dbReference type="GO" id="GO:0005737">
    <property type="term" value="C:cytoplasm"/>
    <property type="evidence" value="ECO:0007669"/>
    <property type="project" value="TreeGrafter"/>
</dbReference>
<dbReference type="Proteomes" id="UP000070501">
    <property type="component" value="Unassembled WGS sequence"/>
</dbReference>
<dbReference type="PANTHER" id="PTHR44229">
    <property type="entry name" value="15-HYDROXYPROSTAGLANDIN DEHYDROGENASE [NAD(+)]"/>
    <property type="match status" value="1"/>
</dbReference>
<evidence type="ECO:0000313" key="6">
    <source>
        <dbReference type="Proteomes" id="UP000070501"/>
    </source>
</evidence>